<feature type="region of interest" description="Disordered" evidence="1">
    <location>
        <begin position="187"/>
        <end position="209"/>
    </location>
</feature>
<evidence type="ECO:0000256" key="1">
    <source>
        <dbReference type="SAM" id="MobiDB-lite"/>
    </source>
</evidence>
<dbReference type="AlphaFoldDB" id="A0A7C8MIR9"/>
<sequence>MSGTTEMDIDTLPVIVQLPSTRPKSTKRDKNTVSKSWRWDVDATDLDIDDVATHFQQKTDLFAYHALPIAKQQLDPSATKKEIRGKIDAFLADMSETEHGKWEESFRKLRNGDAAMLDRIALDTPSNKRKAGMNPSPMSRSKATEHLRFPQSLASEGQCVNDHKNAGAGLADTPGAGHTRSLRLKEETNHENGHLPEASIGSARNEEADMTTDTTAFRHLSTEDVEPYIPIPRLDGTTKIQTKPQLKHALLKLLEKESCISSQVKLRKSFESQLLPWVVANHTSFAEFATHPFLFACMMPYITPATEVICGKDPLLAPSNSEDDMARILKALKRRGIPSGFLVRSHHDILPMDQQLAKLLRNVRSDVVKRTRLERLLRYVALAYRQEFPELKDCALVQTWERVSGLKW</sequence>
<dbReference type="EMBL" id="JAADJZ010000003">
    <property type="protein sequence ID" value="KAF2876503.1"/>
    <property type="molecule type" value="Genomic_DNA"/>
</dbReference>
<organism evidence="2 3">
    <name type="scientific">Massariosphaeria phaeospora</name>
    <dbReference type="NCBI Taxonomy" id="100035"/>
    <lineage>
        <taxon>Eukaryota</taxon>
        <taxon>Fungi</taxon>
        <taxon>Dikarya</taxon>
        <taxon>Ascomycota</taxon>
        <taxon>Pezizomycotina</taxon>
        <taxon>Dothideomycetes</taxon>
        <taxon>Pleosporomycetidae</taxon>
        <taxon>Pleosporales</taxon>
        <taxon>Pleosporales incertae sedis</taxon>
        <taxon>Massariosphaeria</taxon>
    </lineage>
</organism>
<evidence type="ECO:0000313" key="2">
    <source>
        <dbReference type="EMBL" id="KAF2876503.1"/>
    </source>
</evidence>
<protein>
    <submittedName>
        <fullName evidence="2">Uncharacterized protein</fullName>
    </submittedName>
</protein>
<accession>A0A7C8MIR9</accession>
<keyword evidence="3" id="KW-1185">Reference proteome</keyword>
<evidence type="ECO:0000313" key="3">
    <source>
        <dbReference type="Proteomes" id="UP000481861"/>
    </source>
</evidence>
<comment type="caution">
    <text evidence="2">The sequence shown here is derived from an EMBL/GenBank/DDBJ whole genome shotgun (WGS) entry which is preliminary data.</text>
</comment>
<name>A0A7C8MIR9_9PLEO</name>
<dbReference type="OrthoDB" id="3799856at2759"/>
<reference evidence="2 3" key="1">
    <citation type="submission" date="2020-01" db="EMBL/GenBank/DDBJ databases">
        <authorList>
            <consortium name="DOE Joint Genome Institute"/>
            <person name="Haridas S."/>
            <person name="Albert R."/>
            <person name="Binder M."/>
            <person name="Bloem J."/>
            <person name="Labutti K."/>
            <person name="Salamov A."/>
            <person name="Andreopoulos B."/>
            <person name="Baker S.E."/>
            <person name="Barry K."/>
            <person name="Bills G."/>
            <person name="Bluhm B.H."/>
            <person name="Cannon C."/>
            <person name="Castanera R."/>
            <person name="Culley D.E."/>
            <person name="Daum C."/>
            <person name="Ezra D."/>
            <person name="Gonzalez J.B."/>
            <person name="Henrissat B."/>
            <person name="Kuo A."/>
            <person name="Liang C."/>
            <person name="Lipzen A."/>
            <person name="Lutzoni F."/>
            <person name="Magnuson J."/>
            <person name="Mondo S."/>
            <person name="Nolan M."/>
            <person name="Ohm R."/>
            <person name="Pangilinan J."/>
            <person name="Park H.-J.H."/>
            <person name="Ramirez L."/>
            <person name="Alfaro M."/>
            <person name="Sun H."/>
            <person name="Tritt A."/>
            <person name="Yoshinaga Y."/>
            <person name="Zwiers L.-H.L."/>
            <person name="Turgeon B.G."/>
            <person name="Goodwin S.B."/>
            <person name="Spatafora J.W."/>
            <person name="Crous P.W."/>
            <person name="Grigoriev I.V."/>
        </authorList>
    </citation>
    <scope>NUCLEOTIDE SEQUENCE [LARGE SCALE GENOMIC DNA]</scope>
    <source>
        <strain evidence="2 3">CBS 611.86</strain>
    </source>
</reference>
<dbReference type="Proteomes" id="UP000481861">
    <property type="component" value="Unassembled WGS sequence"/>
</dbReference>
<proteinExistence type="predicted"/>
<gene>
    <name evidence="2" type="ORF">BDV95DRAFT_602481</name>
</gene>